<feature type="binding site" evidence="10">
    <location>
        <position position="177"/>
    </location>
    <ligand>
        <name>[4Fe-4S] cluster</name>
        <dbReference type="ChEBI" id="CHEBI:49883"/>
        <label>2</label>
    </ligand>
</feature>
<dbReference type="HAMAP" id="MF_00463">
    <property type="entry name" value="RsxB_RnfB"/>
    <property type="match status" value="1"/>
</dbReference>
<evidence type="ECO:0000256" key="10">
    <source>
        <dbReference type="HAMAP-Rule" id="MF_00463"/>
    </source>
</evidence>
<keyword evidence="14" id="KW-1185">Reference proteome</keyword>
<dbReference type="SUPFAM" id="SSF54862">
    <property type="entry name" value="4Fe-4S ferredoxins"/>
    <property type="match status" value="1"/>
</dbReference>
<dbReference type="InterPro" id="IPR010207">
    <property type="entry name" value="Elect_transpt_cplx_RnfB/RsxB"/>
</dbReference>
<comment type="caution">
    <text evidence="10">Lacks conserved residue(s) required for the propagation of feature annotation.</text>
</comment>
<comment type="function">
    <text evidence="10">Part of a membrane-bound complex that couples electron transfer with translocation of ions across the membrane.</text>
</comment>
<dbReference type="PROSITE" id="PS51379">
    <property type="entry name" value="4FE4S_FER_2"/>
    <property type="match status" value="2"/>
</dbReference>
<proteinExistence type="inferred from homology"/>
<keyword evidence="2 10" id="KW-0004">4Fe-4S</keyword>
<evidence type="ECO:0000256" key="9">
    <source>
        <dbReference type="ARBA" id="ARBA00023136"/>
    </source>
</evidence>
<dbReference type="InterPro" id="IPR017900">
    <property type="entry name" value="4Fe4S_Fe_S_CS"/>
</dbReference>
<keyword evidence="1 10" id="KW-0813">Transport</keyword>
<dbReference type="InterPro" id="IPR036188">
    <property type="entry name" value="FAD/NAD-bd_sf"/>
</dbReference>
<evidence type="ECO:0000256" key="1">
    <source>
        <dbReference type="ARBA" id="ARBA00022448"/>
    </source>
</evidence>
<comment type="similarity">
    <text evidence="10">Belongs to the 4Fe4S bacterial-type ferredoxin family. RnfB subfamily.</text>
</comment>
<feature type="binding site" evidence="10">
    <location>
        <position position="170"/>
    </location>
    <ligand>
        <name>[4Fe-4S] cluster</name>
        <dbReference type="ChEBI" id="CHEBI:49883"/>
        <label>3</label>
    </ligand>
</feature>
<feature type="binding site" evidence="10">
    <location>
        <position position="173"/>
    </location>
    <ligand>
        <name>[4Fe-4S] cluster</name>
        <dbReference type="ChEBI" id="CHEBI:49883"/>
        <label>3</label>
    </ligand>
</feature>
<evidence type="ECO:0000259" key="11">
    <source>
        <dbReference type="PROSITE" id="PS51379"/>
    </source>
</evidence>
<keyword evidence="7 10" id="KW-0408">Iron</keyword>
<keyword evidence="5 10" id="KW-1278">Translocase</keyword>
<feature type="domain" description="4Fe-4S ferredoxin-type" evidence="11">
    <location>
        <begin position="158"/>
        <end position="187"/>
    </location>
</feature>
<dbReference type="Pfam" id="PF07992">
    <property type="entry name" value="Pyr_redox_2"/>
    <property type="match status" value="1"/>
</dbReference>
<dbReference type="GO" id="GO:0009055">
    <property type="term" value="F:electron transfer activity"/>
    <property type="evidence" value="ECO:0007669"/>
    <property type="project" value="InterPro"/>
</dbReference>
<comment type="cofactor">
    <cofactor evidence="10">
        <name>[4Fe-4S] cluster</name>
        <dbReference type="ChEBI" id="CHEBI:49883"/>
    </cofactor>
    <text evidence="10">Binds 3 [4Fe-4S] clusters.</text>
</comment>
<dbReference type="GO" id="GO:0051539">
    <property type="term" value="F:4 iron, 4 sulfur cluster binding"/>
    <property type="evidence" value="ECO:0007669"/>
    <property type="project" value="UniProtKB-UniRule"/>
</dbReference>
<dbReference type="Pfam" id="PF14691">
    <property type="entry name" value="Fer4_20"/>
    <property type="match status" value="1"/>
</dbReference>
<evidence type="ECO:0000256" key="5">
    <source>
        <dbReference type="ARBA" id="ARBA00022967"/>
    </source>
</evidence>
<evidence type="ECO:0000256" key="4">
    <source>
        <dbReference type="ARBA" id="ARBA00022737"/>
    </source>
</evidence>
<reference evidence="13" key="1">
    <citation type="submission" date="2022-04" db="EMBL/GenBank/DDBJ databases">
        <title>Desulfatitalea alkaliphila sp. nov., a novel anaerobic sulfate-reducing bacterium isolated from terrestrial mud volcano, Taman Peninsula, Russia.</title>
        <authorList>
            <person name="Khomyakova M.A."/>
            <person name="Merkel A.Y."/>
            <person name="Slobodkin A.I."/>
        </authorList>
    </citation>
    <scope>NUCLEOTIDE SEQUENCE</scope>
    <source>
        <strain evidence="13">M08but</strain>
    </source>
</reference>
<dbReference type="Gene3D" id="3.50.50.60">
    <property type="entry name" value="FAD/NAD(P)-binding domain"/>
    <property type="match status" value="2"/>
</dbReference>
<dbReference type="InterPro" id="IPR017896">
    <property type="entry name" value="4Fe4S_Fe-S-bd"/>
</dbReference>
<dbReference type="PROSITE" id="PS51656">
    <property type="entry name" value="4FE4S"/>
    <property type="match status" value="1"/>
</dbReference>
<organism evidence="13 14">
    <name type="scientific">Desulfatitalea alkaliphila</name>
    <dbReference type="NCBI Taxonomy" id="2929485"/>
    <lineage>
        <taxon>Bacteria</taxon>
        <taxon>Pseudomonadati</taxon>
        <taxon>Thermodesulfobacteriota</taxon>
        <taxon>Desulfobacteria</taxon>
        <taxon>Desulfobacterales</taxon>
        <taxon>Desulfosarcinaceae</taxon>
        <taxon>Desulfatitalea</taxon>
    </lineage>
</organism>
<evidence type="ECO:0000313" key="13">
    <source>
        <dbReference type="EMBL" id="MCJ8501231.1"/>
    </source>
</evidence>
<dbReference type="PANTHER" id="PTHR42783">
    <property type="entry name" value="GLUTAMATE SYNTHASE [NADPH] SMALL CHAIN"/>
    <property type="match status" value="1"/>
</dbReference>
<protein>
    <recommendedName>
        <fullName evidence="10">Ion-translocating oxidoreductase complex subunit B</fullName>
        <ecNumber evidence="10">7.-.-.-</ecNumber>
    </recommendedName>
    <alternativeName>
        <fullName evidence="10">Rnf electron transport complex subunit B</fullName>
    </alternativeName>
</protein>
<dbReference type="PRINTS" id="PR00419">
    <property type="entry name" value="ADXRDTASE"/>
</dbReference>
<feature type="binding site" evidence="10">
    <location>
        <position position="147"/>
    </location>
    <ligand>
        <name>[4Fe-4S] cluster</name>
        <dbReference type="ChEBI" id="CHEBI:49883"/>
        <label>3</label>
    </ligand>
</feature>
<evidence type="ECO:0000313" key="14">
    <source>
        <dbReference type="Proteomes" id="UP001165427"/>
    </source>
</evidence>
<dbReference type="RefSeq" id="WP_246908007.1">
    <property type="nucleotide sequence ID" value="NZ_JALJRB010000011.1"/>
</dbReference>
<comment type="caution">
    <text evidence="13">The sequence shown here is derived from an EMBL/GenBank/DDBJ whole genome shotgun (WGS) entry which is preliminary data.</text>
</comment>
<evidence type="ECO:0000256" key="8">
    <source>
        <dbReference type="ARBA" id="ARBA00023014"/>
    </source>
</evidence>
<dbReference type="InterPro" id="IPR009051">
    <property type="entry name" value="Helical_ferredxn"/>
</dbReference>
<evidence type="ECO:0000256" key="7">
    <source>
        <dbReference type="ARBA" id="ARBA00023004"/>
    </source>
</evidence>
<name>A0AA41R402_9BACT</name>
<dbReference type="InterPro" id="IPR028261">
    <property type="entry name" value="DPD_II"/>
</dbReference>
<dbReference type="PANTHER" id="PTHR42783:SF3">
    <property type="entry name" value="GLUTAMATE SYNTHASE [NADPH] SMALL CHAIN-RELATED"/>
    <property type="match status" value="1"/>
</dbReference>
<feature type="binding site" evidence="10">
    <location>
        <position position="46"/>
    </location>
    <ligand>
        <name>[4Fe-4S] cluster</name>
        <dbReference type="ChEBI" id="CHEBI:49883"/>
        <label>1</label>
    </ligand>
</feature>
<dbReference type="SUPFAM" id="SSF46548">
    <property type="entry name" value="alpha-helical ferredoxin"/>
    <property type="match status" value="1"/>
</dbReference>
<gene>
    <name evidence="10" type="primary">rnfB</name>
    <name evidence="13" type="ORF">MRX98_11660</name>
</gene>
<dbReference type="PROSITE" id="PS00198">
    <property type="entry name" value="4FE4S_FER_1"/>
    <property type="match status" value="1"/>
</dbReference>
<dbReference type="EMBL" id="JALJRB010000011">
    <property type="protein sequence ID" value="MCJ8501231.1"/>
    <property type="molecule type" value="Genomic_DNA"/>
</dbReference>
<comment type="subunit">
    <text evidence="10">The complex is composed of six subunits: RnfA, RnfB, RnfC, RnfD, RnfE and RnfG.</text>
</comment>
<dbReference type="EC" id="7.-.-.-" evidence="10"/>
<evidence type="ECO:0000259" key="12">
    <source>
        <dbReference type="PROSITE" id="PS51656"/>
    </source>
</evidence>
<dbReference type="Pfam" id="PF04060">
    <property type="entry name" value="FeS"/>
    <property type="match status" value="1"/>
</dbReference>
<keyword evidence="6 10" id="KW-0249">Electron transport</keyword>
<evidence type="ECO:0000256" key="2">
    <source>
        <dbReference type="ARBA" id="ARBA00022485"/>
    </source>
</evidence>
<dbReference type="InterPro" id="IPR023753">
    <property type="entry name" value="FAD/NAD-binding_dom"/>
</dbReference>
<feature type="binding site" evidence="10">
    <location>
        <position position="71"/>
    </location>
    <ligand>
        <name>[4Fe-4S] cluster</name>
        <dbReference type="ChEBI" id="CHEBI:49883"/>
        <label>1</label>
    </ligand>
</feature>
<feature type="binding site" evidence="10">
    <location>
        <position position="143"/>
    </location>
    <ligand>
        <name>[4Fe-4S] cluster</name>
        <dbReference type="ChEBI" id="CHEBI:49883"/>
        <label>2</label>
    </ligand>
</feature>
<dbReference type="GO" id="GO:0005886">
    <property type="term" value="C:plasma membrane"/>
    <property type="evidence" value="ECO:0007669"/>
    <property type="project" value="UniProtKB-SubCell"/>
</dbReference>
<evidence type="ECO:0000256" key="3">
    <source>
        <dbReference type="ARBA" id="ARBA00022723"/>
    </source>
</evidence>
<accession>A0AA41R402</accession>
<feature type="domain" description="4Fe-4S ferredoxin-type" evidence="11">
    <location>
        <begin position="122"/>
        <end position="157"/>
    </location>
</feature>
<feature type="binding site" evidence="10">
    <location>
        <position position="54"/>
    </location>
    <ligand>
        <name>[4Fe-4S] cluster</name>
        <dbReference type="ChEBI" id="CHEBI:49883"/>
        <label>1</label>
    </ligand>
</feature>
<dbReference type="AlphaFoldDB" id="A0AA41R402"/>
<keyword evidence="3 10" id="KW-0479">Metal-binding</keyword>
<evidence type="ECO:0000256" key="6">
    <source>
        <dbReference type="ARBA" id="ARBA00022982"/>
    </source>
</evidence>
<sequence>MIEAVLIMLGIGATCGIVLSVASKVFYVWEDPRISQVEYFMAGANCGGCGYAGCSAAANAVVAGKAAPSVCIVAGPEAALEIAGIMGVDPGTAEPLLSHNECLGGHRAADKYYYDGAQTCAALASLHGGRRVCVVGCLGMGDCIRSCKFDAIHMGPDGYPVVDETKCVGCGACETACPKSILTVRTMSQRLLHFNELDDALAPCQQTCPAEINIPQYIDQIRKGDYAGAVNTIRERNPLLLTCGRVCPHPCESYCRRGLEDEAVSINQLKRFVADWEMNSGQRLPIPCAPDTGKKVAVIGGGPAGVSCAYFLRRLGHTVSIFEAMPRLGGITRYGIPEYRLPDQVLDWEIQGILDLGVEAYTNHILGRDFTIQSLREEGYEAIFLGIGAWKDYALGVPGEDLKGCWKGIEFLSKVAGAPDKKVPVGKRAAVVGGGNSAIDCVRTLLRLGVEEVYIVYRRTRKEMPANEVEIVAAEHEGVKFQFLAAPVRVIGDDNGHVTGLEYLTMELGEPDASGRRRPVPVEGSETVLPVDMLITAIGQQPEIDFLEKEAEKDNLAITRWNTFDNDPELLQTSLPYVFTGGDAATGPSLVVDAIGGGRRAARSIHQYLTGEEIKTSPKSLLKKHIPESLFKTVPGVIKKPRTPMPELPVADRITSMVEVDLVISEKDAVHESHRCLHCCRLCYDPEVPETPPEAQVVAQG</sequence>
<keyword evidence="10" id="KW-1003">Cell membrane</keyword>
<dbReference type="SUPFAM" id="SSF51971">
    <property type="entry name" value="Nucleotide-binding domain"/>
    <property type="match status" value="1"/>
</dbReference>
<feature type="binding site" evidence="10">
    <location>
        <position position="133"/>
    </location>
    <ligand>
        <name>[4Fe-4S] cluster</name>
        <dbReference type="ChEBI" id="CHEBI:49883"/>
        <label>2</label>
    </ligand>
</feature>
<dbReference type="GO" id="GO:0046872">
    <property type="term" value="F:metal ion binding"/>
    <property type="evidence" value="ECO:0007669"/>
    <property type="project" value="UniProtKB-KW"/>
</dbReference>
<feature type="binding site" evidence="10">
    <location>
        <position position="49"/>
    </location>
    <ligand>
        <name>[4Fe-4S] cluster</name>
        <dbReference type="ChEBI" id="CHEBI:49883"/>
        <label>1</label>
    </ligand>
</feature>
<dbReference type="Gene3D" id="1.10.1060.10">
    <property type="entry name" value="Alpha-helical ferredoxin"/>
    <property type="match status" value="1"/>
</dbReference>
<dbReference type="Pfam" id="PF00037">
    <property type="entry name" value="Fer4"/>
    <property type="match status" value="1"/>
</dbReference>
<feature type="domain" description="4Fe-4S" evidence="12">
    <location>
        <begin position="29"/>
        <end position="88"/>
    </location>
</feature>
<comment type="subcellular location">
    <subcellularLocation>
        <location evidence="10">Cell membrane</location>
    </subcellularLocation>
</comment>
<keyword evidence="9 10" id="KW-0472">Membrane</keyword>
<dbReference type="Gene3D" id="1.10.15.40">
    <property type="entry name" value="Electron transport complex subunit B, putative Fe-S cluster"/>
    <property type="match status" value="1"/>
</dbReference>
<keyword evidence="4 10" id="KW-0677">Repeat</keyword>
<dbReference type="Proteomes" id="UP001165427">
    <property type="component" value="Unassembled WGS sequence"/>
</dbReference>
<keyword evidence="8 10" id="KW-0411">Iron-sulfur</keyword>
<dbReference type="GO" id="GO:0016491">
    <property type="term" value="F:oxidoreductase activity"/>
    <property type="evidence" value="ECO:0007669"/>
    <property type="project" value="InterPro"/>
</dbReference>
<feature type="binding site" evidence="10">
    <location>
        <position position="137"/>
    </location>
    <ligand>
        <name>[4Fe-4S] cluster</name>
        <dbReference type="ChEBI" id="CHEBI:49883"/>
        <label>2</label>
    </ligand>
</feature>
<dbReference type="InterPro" id="IPR007202">
    <property type="entry name" value="4Fe-4S_dom"/>
</dbReference>
<feature type="binding site" evidence="10">
    <location>
        <position position="167"/>
    </location>
    <ligand>
        <name>[4Fe-4S] cluster</name>
        <dbReference type="ChEBI" id="CHEBI:49883"/>
        <label>3</label>
    </ligand>
</feature>
<feature type="region of interest" description="Hydrophobic" evidence="10">
    <location>
        <begin position="1"/>
        <end position="23"/>
    </location>
</feature>
<dbReference type="GO" id="GO:0022900">
    <property type="term" value="P:electron transport chain"/>
    <property type="evidence" value="ECO:0007669"/>
    <property type="project" value="UniProtKB-UniRule"/>
</dbReference>